<dbReference type="InterPro" id="IPR047153">
    <property type="entry name" value="TRIM45/56/19-like"/>
</dbReference>
<dbReference type="OrthoDB" id="6128620at2759"/>
<dbReference type="InterPro" id="IPR011042">
    <property type="entry name" value="6-blade_b-propeller_TolB-like"/>
</dbReference>
<evidence type="ECO:0000256" key="3">
    <source>
        <dbReference type="PROSITE-ProRule" id="PRU00504"/>
    </source>
</evidence>
<keyword evidence="2" id="KW-0862">Zinc</keyword>
<evidence type="ECO:0000313" key="5">
    <source>
        <dbReference type="Proteomes" id="UP000694844"/>
    </source>
</evidence>
<dbReference type="PANTHER" id="PTHR25462:SF296">
    <property type="entry name" value="MEIOTIC P26, ISOFORM F"/>
    <property type="match status" value="1"/>
</dbReference>
<accession>A0A8B8F1T4</accession>
<dbReference type="PROSITE" id="PS50119">
    <property type="entry name" value="ZF_BBOX"/>
    <property type="match status" value="2"/>
</dbReference>
<dbReference type="KEGG" id="cvn:111138202"/>
<keyword evidence="2" id="KW-0863">Zinc-finger</keyword>
<gene>
    <name evidence="6" type="primary">LOC111138202</name>
</gene>
<dbReference type="CDD" id="cd19756">
    <property type="entry name" value="Bbox2"/>
    <property type="match status" value="1"/>
</dbReference>
<dbReference type="Gene3D" id="3.30.160.60">
    <property type="entry name" value="Classic Zinc Finger"/>
    <property type="match status" value="1"/>
</dbReference>
<feature type="domain" description="B box-type" evidence="4">
    <location>
        <begin position="8"/>
        <end position="53"/>
    </location>
</feature>
<evidence type="ECO:0000313" key="6">
    <source>
        <dbReference type="RefSeq" id="XP_022345768.1"/>
    </source>
</evidence>
<dbReference type="RefSeq" id="XP_022345768.1">
    <property type="nucleotide sequence ID" value="XM_022490060.1"/>
</dbReference>
<name>A0A8B8F1T4_CRAVI</name>
<sequence length="565" mass="63890">MDPRRSGQDVVRCKLCKDAVAPMYCEVCLIYLCQECLPKHLTDKSNVHKVVSLTQFLSSPKCLDHPSKQCELHCKQCDVPICSHCITTKTHKHHDVIDIMENSKNKKEVLRKDLQELEKTILPKYQKSVAIIKTLKADQLKNSQKLTTDLKKQEEALHKEIDAIIKSKQTEIDVMDSKQKAALHKQEDEINQTITEIKQVIQRLNILLDTFNVSFVTKYQSRIEEFRKLPPNLKISLPHFNAHKINREQLLKQFGSLTALSVETGEQGYTIPSPWARFSPPARPMLGVPRLVTDIPTTGYNYLFNVSILSDEEIWTSGSNGTLELYNMKGELLKSVQTQSGRQPWDIAVTQGGGLLYADYWGSSINLLSSTQSLFRRLVNGTQIQTLITLRGWKPLGLCSTSSGDLLVIMDSVDAKQSKVVRYSGSTEKQSIQWDDQGKPLYSSGHICNTKYLSENRNLDICVADYTAHAVAVVSAAGKLRFRYTGPPSTPWESFRPYGITTDRQGNILTSDFNNHRIHIIDKDGHVLFYIHNCGLQNPVGLCVDSKDNLFVAELIGKVKRIQYK</sequence>
<dbReference type="AlphaFoldDB" id="A0A8B8F1T4"/>
<feature type="domain" description="B box-type" evidence="4">
    <location>
        <begin position="57"/>
        <end position="99"/>
    </location>
</feature>
<evidence type="ECO:0000256" key="1">
    <source>
        <dbReference type="ARBA" id="ARBA00022737"/>
    </source>
</evidence>
<keyword evidence="1" id="KW-0677">Repeat</keyword>
<dbReference type="Proteomes" id="UP000694844">
    <property type="component" value="Chromosome 5"/>
</dbReference>
<dbReference type="GO" id="GO:0008270">
    <property type="term" value="F:zinc ion binding"/>
    <property type="evidence" value="ECO:0007669"/>
    <property type="project" value="UniProtKB-KW"/>
</dbReference>
<dbReference type="PANTHER" id="PTHR25462">
    <property type="entry name" value="BONUS, ISOFORM C-RELATED"/>
    <property type="match status" value="1"/>
</dbReference>
<keyword evidence="2" id="KW-0479">Metal-binding</keyword>
<evidence type="ECO:0000259" key="4">
    <source>
        <dbReference type="PROSITE" id="PS50119"/>
    </source>
</evidence>
<dbReference type="SUPFAM" id="SSF57845">
    <property type="entry name" value="B-box zinc-binding domain"/>
    <property type="match status" value="1"/>
</dbReference>
<evidence type="ECO:0000256" key="2">
    <source>
        <dbReference type="PROSITE-ProRule" id="PRU00024"/>
    </source>
</evidence>
<dbReference type="GeneID" id="111138202"/>
<protein>
    <submittedName>
        <fullName evidence="6">Uncharacterized protein LOC111138202</fullName>
    </submittedName>
</protein>
<keyword evidence="5" id="KW-1185">Reference proteome</keyword>
<dbReference type="SUPFAM" id="SSF101898">
    <property type="entry name" value="NHL repeat"/>
    <property type="match status" value="1"/>
</dbReference>
<dbReference type="Pfam" id="PF00643">
    <property type="entry name" value="zf-B_box"/>
    <property type="match status" value="1"/>
</dbReference>
<feature type="repeat" description="NHL" evidence="3">
    <location>
        <begin position="496"/>
        <end position="524"/>
    </location>
</feature>
<dbReference type="Gene3D" id="2.120.10.30">
    <property type="entry name" value="TolB, C-terminal domain"/>
    <property type="match status" value="1"/>
</dbReference>
<reference evidence="6" key="1">
    <citation type="submission" date="2025-08" db="UniProtKB">
        <authorList>
            <consortium name="RefSeq"/>
        </authorList>
    </citation>
    <scope>IDENTIFICATION</scope>
    <source>
        <tissue evidence="6">Whole sample</tissue>
    </source>
</reference>
<organism evidence="5 6">
    <name type="scientific">Crassostrea virginica</name>
    <name type="common">Eastern oyster</name>
    <dbReference type="NCBI Taxonomy" id="6565"/>
    <lineage>
        <taxon>Eukaryota</taxon>
        <taxon>Metazoa</taxon>
        <taxon>Spiralia</taxon>
        <taxon>Lophotrochozoa</taxon>
        <taxon>Mollusca</taxon>
        <taxon>Bivalvia</taxon>
        <taxon>Autobranchia</taxon>
        <taxon>Pteriomorphia</taxon>
        <taxon>Ostreida</taxon>
        <taxon>Ostreoidea</taxon>
        <taxon>Ostreidae</taxon>
        <taxon>Crassostrea</taxon>
    </lineage>
</organism>
<proteinExistence type="predicted"/>
<dbReference type="InterPro" id="IPR001258">
    <property type="entry name" value="NHL_repeat"/>
</dbReference>
<dbReference type="PROSITE" id="PS51125">
    <property type="entry name" value="NHL"/>
    <property type="match status" value="1"/>
</dbReference>
<dbReference type="InterPro" id="IPR000315">
    <property type="entry name" value="Znf_B-box"/>
</dbReference>
<dbReference type="SMART" id="SM00336">
    <property type="entry name" value="BBOX"/>
    <property type="match status" value="2"/>
</dbReference>